<name>A0A2P2QS77_RHIMU</name>
<sequence length="51" mass="5534">MNQELNGPWLGYSAMHSLTSSMPFTTIAAQLSFYNPPPMTNDAASVSLEVD</sequence>
<evidence type="ECO:0000313" key="1">
    <source>
        <dbReference type="EMBL" id="MBX69866.1"/>
    </source>
</evidence>
<dbReference type="EMBL" id="GGEC01089382">
    <property type="protein sequence ID" value="MBX69866.1"/>
    <property type="molecule type" value="Transcribed_RNA"/>
</dbReference>
<dbReference type="AlphaFoldDB" id="A0A2P2QS77"/>
<accession>A0A2P2QS77</accession>
<proteinExistence type="predicted"/>
<reference evidence="1" key="1">
    <citation type="submission" date="2018-02" db="EMBL/GenBank/DDBJ databases">
        <title>Rhizophora mucronata_Transcriptome.</title>
        <authorList>
            <person name="Meera S.P."/>
            <person name="Sreeshan A."/>
            <person name="Augustine A."/>
        </authorList>
    </citation>
    <scope>NUCLEOTIDE SEQUENCE</scope>
    <source>
        <tissue evidence="1">Leaf</tissue>
    </source>
</reference>
<protein>
    <submittedName>
        <fullName evidence="1">Uncharacterized protein</fullName>
    </submittedName>
</protein>
<organism evidence="1">
    <name type="scientific">Rhizophora mucronata</name>
    <name type="common">Asiatic mangrove</name>
    <dbReference type="NCBI Taxonomy" id="61149"/>
    <lineage>
        <taxon>Eukaryota</taxon>
        <taxon>Viridiplantae</taxon>
        <taxon>Streptophyta</taxon>
        <taxon>Embryophyta</taxon>
        <taxon>Tracheophyta</taxon>
        <taxon>Spermatophyta</taxon>
        <taxon>Magnoliopsida</taxon>
        <taxon>eudicotyledons</taxon>
        <taxon>Gunneridae</taxon>
        <taxon>Pentapetalae</taxon>
        <taxon>rosids</taxon>
        <taxon>fabids</taxon>
        <taxon>Malpighiales</taxon>
        <taxon>Rhizophoraceae</taxon>
        <taxon>Rhizophora</taxon>
    </lineage>
</organism>